<evidence type="ECO:0000313" key="2">
    <source>
        <dbReference type="EMBL" id="SDZ88456.1"/>
    </source>
</evidence>
<evidence type="ECO:0000313" key="3">
    <source>
        <dbReference type="Proteomes" id="UP000199041"/>
    </source>
</evidence>
<dbReference type="RefSeq" id="WP_091394054.1">
    <property type="nucleotide sequence ID" value="NZ_FNQY01000003.1"/>
</dbReference>
<organism evidence="2 3">
    <name type="scientific">Arachidicoccus rhizosphaerae</name>
    <dbReference type="NCBI Taxonomy" id="551991"/>
    <lineage>
        <taxon>Bacteria</taxon>
        <taxon>Pseudomonadati</taxon>
        <taxon>Bacteroidota</taxon>
        <taxon>Chitinophagia</taxon>
        <taxon>Chitinophagales</taxon>
        <taxon>Chitinophagaceae</taxon>
        <taxon>Arachidicoccus</taxon>
    </lineage>
</organism>
<keyword evidence="3" id="KW-1185">Reference proteome</keyword>
<reference evidence="2 3" key="1">
    <citation type="submission" date="2016-10" db="EMBL/GenBank/DDBJ databases">
        <authorList>
            <person name="de Groot N.N."/>
        </authorList>
    </citation>
    <scope>NUCLEOTIDE SEQUENCE [LARGE SCALE GENOMIC DNA]</scope>
    <source>
        <strain evidence="2 3">Vu-144</strain>
    </source>
</reference>
<feature type="domain" description="DUF6089" evidence="1">
    <location>
        <begin position="88"/>
        <end position="256"/>
    </location>
</feature>
<dbReference type="AlphaFoldDB" id="A0A1H3WMU7"/>
<dbReference type="Proteomes" id="UP000199041">
    <property type="component" value="Unassembled WGS sequence"/>
</dbReference>
<dbReference type="Gene3D" id="2.40.160.20">
    <property type="match status" value="1"/>
</dbReference>
<sequence length="286" mass="31909">MFKFYNRLSQLNRVQNRVNFGGQGKKSRMYCGPGQLFRRLAWLLPLSILLFAGHINAQSSTAQKLGFEISGGAMRYGGSLPTVDTKAAVSLGLHYELTDKIHIQLVFTASEAKGGDSSLVNSAHLGNDNHSDHYYFASNINEFTLTGSYDFFNLNEGYRFTPFVMAGGGFYNFKPYQVVEYTNAKGALRKENRAMTQVEPFSNWQVNVPLGVGIKWGLSANTQLKLEGKYRVLFNGYLDNYIADGSNDHYYSISLGFIFRLGKRSGGYSRPAGRAGRKDCNCPPVY</sequence>
<proteinExistence type="predicted"/>
<dbReference type="OrthoDB" id="654178at2"/>
<gene>
    <name evidence="2" type="ORF">SAMN05192529_103159</name>
</gene>
<evidence type="ECO:0000259" key="1">
    <source>
        <dbReference type="Pfam" id="PF19573"/>
    </source>
</evidence>
<dbReference type="InterPro" id="IPR011250">
    <property type="entry name" value="OMP/PagP_B-barrel"/>
</dbReference>
<accession>A0A1H3WMU7</accession>
<dbReference type="EMBL" id="FNQY01000003">
    <property type="protein sequence ID" value="SDZ88456.1"/>
    <property type="molecule type" value="Genomic_DNA"/>
</dbReference>
<name>A0A1H3WMU7_9BACT</name>
<dbReference type="STRING" id="551991.SAMN05192529_103159"/>
<dbReference type="Pfam" id="PF19573">
    <property type="entry name" value="DUF6089"/>
    <property type="match status" value="1"/>
</dbReference>
<protein>
    <recommendedName>
        <fullName evidence="1">DUF6089 domain-containing protein</fullName>
    </recommendedName>
</protein>
<dbReference type="InterPro" id="IPR045743">
    <property type="entry name" value="DUF6089"/>
</dbReference>
<dbReference type="SUPFAM" id="SSF56925">
    <property type="entry name" value="OMPA-like"/>
    <property type="match status" value="1"/>
</dbReference>